<organism evidence="1 2">
    <name type="scientific">Pelobacter propionicus (strain DSM 2379 / NBRC 103807 / OttBd1)</name>
    <dbReference type="NCBI Taxonomy" id="338966"/>
    <lineage>
        <taxon>Bacteria</taxon>
        <taxon>Pseudomonadati</taxon>
        <taxon>Thermodesulfobacteriota</taxon>
        <taxon>Desulfuromonadia</taxon>
        <taxon>Desulfuromonadales</taxon>
        <taxon>Desulfuromonadaceae</taxon>
        <taxon>Pelobacter</taxon>
    </lineage>
</organism>
<keyword evidence="2" id="KW-1185">Reference proteome</keyword>
<dbReference type="NCBIfam" id="TIGR03737">
    <property type="entry name" value="PRTRC_B"/>
    <property type="match status" value="1"/>
</dbReference>
<dbReference type="eggNOG" id="ENOG502ZANB">
    <property type="taxonomic scope" value="Bacteria"/>
</dbReference>
<reference evidence="1 2" key="1">
    <citation type="submission" date="2006-10" db="EMBL/GenBank/DDBJ databases">
        <title>Complete sequence of plasmid pPRO1 of Pelobacter propionicus DSM 2379.</title>
        <authorList>
            <consortium name="US DOE Joint Genome Institute"/>
            <person name="Copeland A."/>
            <person name="Lucas S."/>
            <person name="Lapidus A."/>
            <person name="Barry K."/>
            <person name="Detter J.C."/>
            <person name="Glavina del Rio T."/>
            <person name="Hammon N."/>
            <person name="Israni S."/>
            <person name="Dalin E."/>
            <person name="Tice H."/>
            <person name="Pitluck S."/>
            <person name="Saunders E."/>
            <person name="Brettin T."/>
            <person name="Bruce D."/>
            <person name="Han C."/>
            <person name="Tapia R."/>
            <person name="Schmutz J."/>
            <person name="Larimer F."/>
            <person name="Land M."/>
            <person name="Hauser L."/>
            <person name="Kyrpides N."/>
            <person name="Kim E."/>
            <person name="Lovley D."/>
            <person name="Richardson P."/>
        </authorList>
    </citation>
    <scope>NUCLEOTIDE SEQUENCE [LARGE SCALE GENOMIC DNA]</scope>
    <source>
        <strain evidence="2">DSM 2379 / NBRC 103807 / OttBd1</strain>
        <plasmid evidence="2">Plasmid pPRO1</plasmid>
    </source>
</reference>
<dbReference type="HOGENOM" id="CLU_085624_0_0_7"/>
<dbReference type="InterPro" id="IPR022280">
    <property type="entry name" value="PRTRC_protein-B"/>
</dbReference>
<evidence type="ECO:0000313" key="2">
    <source>
        <dbReference type="Proteomes" id="UP000006732"/>
    </source>
</evidence>
<gene>
    <name evidence="1" type="ordered locus">Ppro_3824</name>
</gene>
<protein>
    <recommendedName>
        <fullName evidence="3">PRTRC system protein B</fullName>
    </recommendedName>
</protein>
<dbReference type="KEGG" id="ppd:Ppro_3824"/>
<dbReference type="EMBL" id="CP000483">
    <property type="protein sequence ID" value="ABL01412.1"/>
    <property type="molecule type" value="Genomic_DNA"/>
</dbReference>
<dbReference type="Pfam" id="PF14460">
    <property type="entry name" value="Prok-E2_D"/>
    <property type="match status" value="1"/>
</dbReference>
<evidence type="ECO:0008006" key="3">
    <source>
        <dbReference type="Google" id="ProtNLM"/>
    </source>
</evidence>
<accession>A0R7U7</accession>
<dbReference type="InterPro" id="IPR032787">
    <property type="entry name" value="Prok-E2_D"/>
</dbReference>
<evidence type="ECO:0000313" key="1">
    <source>
        <dbReference type="EMBL" id="ABL01412.1"/>
    </source>
</evidence>
<sequence>MMVRTHFEDTAKMTLNKAILLYEGDGHSFATIHNVVIEGKTKQSLGAGHPVDVEMLGTLINALGRNVSIGGYLPPNILSVGFDSMVWWVKPSKRRVFFKTNEEIIGERSEVVPHPGLVFGVNGSGVWAVCAVKGNTRPTEDTPIWQAPYFNVWSSGNICTGTIETPKSVAVTETGKWEECFFSSYFSHPNAHGSRQLINSRINPYQFWKTVLDGKYKTFPTQKLVQTNKTLKDFIKTINGSDR</sequence>
<name>A0R7U7_PELPD</name>
<keyword evidence="1" id="KW-0614">Plasmid</keyword>
<proteinExistence type="predicted"/>
<dbReference type="Proteomes" id="UP000006732">
    <property type="component" value="Plasmid pPRO1"/>
</dbReference>
<dbReference type="AlphaFoldDB" id="A0R7U7"/>
<geneLocation type="plasmid" evidence="1 2">
    <name>pPRO1</name>
</geneLocation>